<feature type="transmembrane region" description="Helical" evidence="6">
    <location>
        <begin position="234"/>
        <end position="254"/>
    </location>
</feature>
<feature type="transmembrane region" description="Helical" evidence="6">
    <location>
        <begin position="75"/>
        <end position="95"/>
    </location>
</feature>
<keyword evidence="5 6" id="KW-0472">Membrane</keyword>
<dbReference type="PIRSF" id="PIRSF006060">
    <property type="entry name" value="AA_transporter"/>
    <property type="match status" value="1"/>
</dbReference>
<proteinExistence type="predicted"/>
<evidence type="ECO:0000256" key="1">
    <source>
        <dbReference type="ARBA" id="ARBA00004141"/>
    </source>
</evidence>
<dbReference type="Gene3D" id="1.20.1740.10">
    <property type="entry name" value="Amino acid/polyamine transporter I"/>
    <property type="match status" value="1"/>
</dbReference>
<feature type="transmembrane region" description="Helical" evidence="6">
    <location>
        <begin position="468"/>
        <end position="490"/>
    </location>
</feature>
<feature type="transmembrane region" description="Helical" evidence="6">
    <location>
        <begin position="44"/>
        <end position="69"/>
    </location>
</feature>
<feature type="transmembrane region" description="Helical" evidence="6">
    <location>
        <begin position="195"/>
        <end position="214"/>
    </location>
</feature>
<feature type="transmembrane region" description="Helical" evidence="6">
    <location>
        <begin position="397"/>
        <end position="417"/>
    </location>
</feature>
<feature type="transmembrane region" description="Helical" evidence="6">
    <location>
        <begin position="423"/>
        <end position="447"/>
    </location>
</feature>
<evidence type="ECO:0000256" key="3">
    <source>
        <dbReference type="ARBA" id="ARBA00022692"/>
    </source>
</evidence>
<feature type="transmembrane region" description="Helical" evidence="6">
    <location>
        <begin position="294"/>
        <end position="320"/>
    </location>
</feature>
<dbReference type="PANTHER" id="PTHR45649">
    <property type="entry name" value="AMINO-ACID PERMEASE BAT1"/>
    <property type="match status" value="1"/>
</dbReference>
<keyword evidence="8" id="KW-1185">Reference proteome</keyword>
<evidence type="ECO:0000256" key="2">
    <source>
        <dbReference type="ARBA" id="ARBA00022448"/>
    </source>
</evidence>
<comment type="subcellular location">
    <subcellularLocation>
        <location evidence="1">Membrane</location>
        <topology evidence="1">Multi-pass membrane protein</topology>
    </subcellularLocation>
</comment>
<feature type="transmembrane region" description="Helical" evidence="6">
    <location>
        <begin position="502"/>
        <end position="519"/>
    </location>
</feature>
<dbReference type="EMBL" id="JAGTJR010000013">
    <property type="protein sequence ID" value="KAH7050089.1"/>
    <property type="molecule type" value="Genomic_DNA"/>
</dbReference>
<dbReference type="Pfam" id="PF13520">
    <property type="entry name" value="AA_permease_2"/>
    <property type="match status" value="1"/>
</dbReference>
<keyword evidence="3 6" id="KW-0812">Transmembrane</keyword>
<evidence type="ECO:0000313" key="8">
    <source>
        <dbReference type="Proteomes" id="UP000774617"/>
    </source>
</evidence>
<keyword evidence="4 6" id="KW-1133">Transmembrane helix</keyword>
<feature type="transmembrane region" description="Helical" evidence="6">
    <location>
        <begin position="122"/>
        <end position="145"/>
    </location>
</feature>
<feature type="transmembrane region" description="Helical" evidence="6">
    <location>
        <begin position="340"/>
        <end position="367"/>
    </location>
</feature>
<organism evidence="7 8">
    <name type="scientific">Macrophomina phaseolina</name>
    <dbReference type="NCBI Taxonomy" id="35725"/>
    <lineage>
        <taxon>Eukaryota</taxon>
        <taxon>Fungi</taxon>
        <taxon>Dikarya</taxon>
        <taxon>Ascomycota</taxon>
        <taxon>Pezizomycotina</taxon>
        <taxon>Dothideomycetes</taxon>
        <taxon>Dothideomycetes incertae sedis</taxon>
        <taxon>Botryosphaeriales</taxon>
        <taxon>Botryosphaeriaceae</taxon>
        <taxon>Macrophomina</taxon>
    </lineage>
</organism>
<dbReference type="Proteomes" id="UP000774617">
    <property type="component" value="Unassembled WGS sequence"/>
</dbReference>
<gene>
    <name evidence="7" type="ORF">B0J12DRAFT_87197</name>
</gene>
<dbReference type="PANTHER" id="PTHR45649:SF2">
    <property type="entry name" value="ACID PERMEASE, PUTATIVE-RELATED"/>
    <property type="match status" value="1"/>
</dbReference>
<protein>
    <submittedName>
        <fullName evidence="7">Amino acid/polyamine transporter I</fullName>
    </submittedName>
</protein>
<feature type="transmembrane region" description="Helical" evidence="6">
    <location>
        <begin position="165"/>
        <end position="183"/>
    </location>
</feature>
<evidence type="ECO:0000313" key="7">
    <source>
        <dbReference type="EMBL" id="KAH7050089.1"/>
    </source>
</evidence>
<evidence type="ECO:0000256" key="4">
    <source>
        <dbReference type="ARBA" id="ARBA00022989"/>
    </source>
</evidence>
<evidence type="ECO:0000256" key="6">
    <source>
        <dbReference type="SAM" id="Phobius"/>
    </source>
</evidence>
<comment type="caution">
    <text evidence="7">The sequence shown here is derived from an EMBL/GenBank/DDBJ whole genome shotgun (WGS) entry which is preliminary data.</text>
</comment>
<sequence>MEDKTILETSSREVNAITTQTSQDAQDMARLGKKQELKRNFRDLSILGLTCMMMGTWEAMVTTATFSLINGGLAGTIWIYVGVWLSTICVVLSMAEMASMAPTSGGQYHWVSEFGPPQHQKFLSYVVGWLSALGWQTGVATTAFASGGILQGVIYLNYPDYVAEQWHGTLLTIAVALVAFFVNTIGAKHLPMMEAVILFMHTFGFFVILIPLWVLAPRTTASKVFGEFSNFGGWSSIGGATIVGMITPVGSFGGEHHKGYSHPRGSKSSVIPGYDAAAHMAEEVRDASKVVPRAMIITILLNGLMGFVMIITFCFCITDLETLLSLPVAFPFVEVFKSATGSVTGATLMSIVIIVLTMCTCMSGLAAASRQVFAFARDEGLPASNTWKKVSVIGTEIPLNSVLISLTIAVLMSLVNLGSTTAFNSIVGLLNGSAGTAYALSLACLLWRRTRSPEPLPPARFSLGKWGLPLNIFSLFYVTMATTVGFFPVMKQVTVQTMNWSSVVYAGVMAIAMVAYFCGGRQRYKGPVVYVQKERY</sequence>
<dbReference type="InterPro" id="IPR002293">
    <property type="entry name" value="AA/rel_permease1"/>
</dbReference>
<keyword evidence="2" id="KW-0813">Transport</keyword>
<name>A0ABQ8GDF4_9PEZI</name>
<evidence type="ECO:0000256" key="5">
    <source>
        <dbReference type="ARBA" id="ARBA00023136"/>
    </source>
</evidence>
<reference evidence="7 8" key="1">
    <citation type="journal article" date="2021" name="Nat. Commun.">
        <title>Genetic determinants of endophytism in the Arabidopsis root mycobiome.</title>
        <authorList>
            <person name="Mesny F."/>
            <person name="Miyauchi S."/>
            <person name="Thiergart T."/>
            <person name="Pickel B."/>
            <person name="Atanasova L."/>
            <person name="Karlsson M."/>
            <person name="Huettel B."/>
            <person name="Barry K.W."/>
            <person name="Haridas S."/>
            <person name="Chen C."/>
            <person name="Bauer D."/>
            <person name="Andreopoulos W."/>
            <person name="Pangilinan J."/>
            <person name="LaButti K."/>
            <person name="Riley R."/>
            <person name="Lipzen A."/>
            <person name="Clum A."/>
            <person name="Drula E."/>
            <person name="Henrissat B."/>
            <person name="Kohler A."/>
            <person name="Grigoriev I.V."/>
            <person name="Martin F.M."/>
            <person name="Hacquard S."/>
        </authorList>
    </citation>
    <scope>NUCLEOTIDE SEQUENCE [LARGE SCALE GENOMIC DNA]</scope>
    <source>
        <strain evidence="7 8">MPI-SDFR-AT-0080</strain>
    </source>
</reference>
<accession>A0ABQ8GDF4</accession>